<protein>
    <submittedName>
        <fullName evidence="8">Mfs allantoate transporter</fullName>
    </submittedName>
</protein>
<evidence type="ECO:0000313" key="8">
    <source>
        <dbReference type="EMBL" id="CDH60490.1"/>
    </source>
</evidence>
<gene>
    <name evidence="8" type="ORF">LCOR_11275.1</name>
</gene>
<feature type="transmembrane region" description="Helical" evidence="6">
    <location>
        <begin position="118"/>
        <end position="135"/>
    </location>
</feature>
<reference evidence="8" key="1">
    <citation type="submission" date="2013-08" db="EMBL/GenBank/DDBJ databases">
        <title>Gene expansion shapes genome architecture in the human pathogen Lichtheimia corymbifera: an evolutionary genomics analysis in the ancient terrestrial Mucorales (Mucoromycotina).</title>
        <authorList>
            <person name="Schwartze V.U."/>
            <person name="Winter S."/>
            <person name="Shelest E."/>
            <person name="Marcet-Houben M."/>
            <person name="Horn F."/>
            <person name="Wehner S."/>
            <person name="Hoffmann K."/>
            <person name="Riege K."/>
            <person name="Sammeth M."/>
            <person name="Nowrousian M."/>
            <person name="Valiante V."/>
            <person name="Linde J."/>
            <person name="Jacobsen I.D."/>
            <person name="Marz M."/>
            <person name="Brakhage A.A."/>
            <person name="Gabaldon T."/>
            <person name="Bocker S."/>
            <person name="Voigt K."/>
        </authorList>
    </citation>
    <scope>NUCLEOTIDE SEQUENCE [LARGE SCALE GENOMIC DNA]</scope>
    <source>
        <strain evidence="8">FSU 9682</strain>
    </source>
</reference>
<dbReference type="GO" id="GO:0022857">
    <property type="term" value="F:transmembrane transporter activity"/>
    <property type="evidence" value="ECO:0007669"/>
    <property type="project" value="InterPro"/>
</dbReference>
<keyword evidence="4 6" id="KW-1133">Transmembrane helix</keyword>
<evidence type="ECO:0000256" key="6">
    <source>
        <dbReference type="SAM" id="Phobius"/>
    </source>
</evidence>
<keyword evidence="2" id="KW-0813">Transport</keyword>
<dbReference type="STRING" id="1263082.A0A068SET4"/>
<dbReference type="OrthoDB" id="6730379at2759"/>
<proteinExistence type="predicted"/>
<feature type="transmembrane region" description="Helical" evidence="6">
    <location>
        <begin position="147"/>
        <end position="172"/>
    </location>
</feature>
<dbReference type="InterPro" id="IPR020846">
    <property type="entry name" value="MFS_dom"/>
</dbReference>
<keyword evidence="9" id="KW-1185">Reference proteome</keyword>
<feature type="transmembrane region" description="Helical" evidence="6">
    <location>
        <begin position="342"/>
        <end position="364"/>
    </location>
</feature>
<name>A0A068SET4_9FUNG</name>
<feature type="transmembrane region" description="Helical" evidence="6">
    <location>
        <begin position="376"/>
        <end position="396"/>
    </location>
</feature>
<comment type="caution">
    <text evidence="8">The sequence shown here is derived from an EMBL/GenBank/DDBJ whole genome shotgun (WGS) entry which is preliminary data.</text>
</comment>
<dbReference type="EMBL" id="CBTN010000094">
    <property type="protein sequence ID" value="CDH60490.1"/>
    <property type="molecule type" value="Genomic_DNA"/>
</dbReference>
<feature type="transmembrane region" description="Helical" evidence="6">
    <location>
        <begin position="316"/>
        <end position="336"/>
    </location>
</feature>
<comment type="subcellular location">
    <subcellularLocation>
        <location evidence="1">Membrane</location>
        <topology evidence="1">Multi-pass membrane protein</topology>
    </subcellularLocation>
</comment>
<dbReference type="AlphaFoldDB" id="A0A068SET4"/>
<dbReference type="InterPro" id="IPR011701">
    <property type="entry name" value="MFS"/>
</dbReference>
<evidence type="ECO:0000256" key="5">
    <source>
        <dbReference type="ARBA" id="ARBA00023136"/>
    </source>
</evidence>
<keyword evidence="5 6" id="KW-0472">Membrane</keyword>
<evidence type="ECO:0000256" key="3">
    <source>
        <dbReference type="ARBA" id="ARBA00022692"/>
    </source>
</evidence>
<organism evidence="8 9">
    <name type="scientific">Lichtheimia corymbifera JMRC:FSU:9682</name>
    <dbReference type="NCBI Taxonomy" id="1263082"/>
    <lineage>
        <taxon>Eukaryota</taxon>
        <taxon>Fungi</taxon>
        <taxon>Fungi incertae sedis</taxon>
        <taxon>Mucoromycota</taxon>
        <taxon>Mucoromycotina</taxon>
        <taxon>Mucoromycetes</taxon>
        <taxon>Mucorales</taxon>
        <taxon>Lichtheimiaceae</taxon>
        <taxon>Lichtheimia</taxon>
    </lineage>
</organism>
<dbReference type="Proteomes" id="UP000027586">
    <property type="component" value="Unassembled WGS sequence"/>
</dbReference>
<feature type="transmembrane region" description="Helical" evidence="6">
    <location>
        <begin position="184"/>
        <end position="202"/>
    </location>
</feature>
<dbReference type="SUPFAM" id="SSF103473">
    <property type="entry name" value="MFS general substrate transporter"/>
    <property type="match status" value="1"/>
</dbReference>
<evidence type="ECO:0000259" key="7">
    <source>
        <dbReference type="PROSITE" id="PS50850"/>
    </source>
</evidence>
<dbReference type="PANTHER" id="PTHR43791:SF81">
    <property type="entry name" value="TRANSPORTER, PUTATIVE (AFU_ORTHOLOGUE AFUA_7G01190)-RELATED"/>
    <property type="match status" value="1"/>
</dbReference>
<dbReference type="VEuPathDB" id="FungiDB:LCOR_11275.1"/>
<evidence type="ECO:0000256" key="4">
    <source>
        <dbReference type="ARBA" id="ARBA00022989"/>
    </source>
</evidence>
<dbReference type="GO" id="GO:0016020">
    <property type="term" value="C:membrane"/>
    <property type="evidence" value="ECO:0007669"/>
    <property type="project" value="UniProtKB-SubCell"/>
</dbReference>
<evidence type="ECO:0000256" key="2">
    <source>
        <dbReference type="ARBA" id="ARBA00022448"/>
    </source>
</evidence>
<sequence length="470" mass="52230">MGENGSNRRDQQLLVRKMAFKILPLVLVITCLSQIDKMTLNYAGVLGIYHDTGISHDQFGLLGSMLYIGQIVSQLPSAYIMQRVPMSKFLGITSFLWGATQTLMALGDSFPKLAACRILLGVFDASILPATVMVIKRFLPRSHQAFYIGLLYASIALAIGIGSLFTFAMAHITGGGLSPWKWCFIIWGLLSAIGGVIIFFVLPDTLDSRYLSLSKVEKETAQRVLEDARRPTTQSIQWHHIRESLCESRFYCQVVISILISIPNGSIGNFSSQIIHEMGFSSLNSVLLNIPRSVYEMIAYIGLAFIIRHTRCKHQVAFTVAFFMLIPFVGLLLLAVPPIPPAARLFGVCIAPTVMALSGLQTLISTNVSGTTKLNFYMMTHVAANTVGNYIGPIMMRDPPRYTRAMVGFLTATGVSALLFVYYGWSLNRDNRRRCMHFNELPASDDKDAKEGAVIEDRTDVENKRFIYQP</sequence>
<feature type="transmembrane region" description="Helical" evidence="6">
    <location>
        <begin position="402"/>
        <end position="425"/>
    </location>
</feature>
<dbReference type="PANTHER" id="PTHR43791">
    <property type="entry name" value="PERMEASE-RELATED"/>
    <property type="match status" value="1"/>
</dbReference>
<accession>A0A068SET4</accession>
<feature type="transmembrane region" description="Helical" evidence="6">
    <location>
        <begin position="18"/>
        <end position="35"/>
    </location>
</feature>
<dbReference type="PROSITE" id="PS50850">
    <property type="entry name" value="MFS"/>
    <property type="match status" value="1"/>
</dbReference>
<evidence type="ECO:0000256" key="1">
    <source>
        <dbReference type="ARBA" id="ARBA00004141"/>
    </source>
</evidence>
<evidence type="ECO:0000313" key="9">
    <source>
        <dbReference type="Proteomes" id="UP000027586"/>
    </source>
</evidence>
<dbReference type="InterPro" id="IPR036259">
    <property type="entry name" value="MFS_trans_sf"/>
</dbReference>
<feature type="domain" description="Major facilitator superfamily (MFS) profile" evidence="7">
    <location>
        <begin position="22"/>
        <end position="470"/>
    </location>
</feature>
<keyword evidence="3 6" id="KW-0812">Transmembrane</keyword>
<dbReference type="Pfam" id="PF07690">
    <property type="entry name" value="MFS_1"/>
    <property type="match status" value="1"/>
</dbReference>
<dbReference type="Gene3D" id="1.20.1250.20">
    <property type="entry name" value="MFS general substrate transporter like domains"/>
    <property type="match status" value="1"/>
</dbReference>